<evidence type="ECO:0000313" key="6">
    <source>
        <dbReference type="Proteomes" id="UP000242875"/>
    </source>
</evidence>
<dbReference type="PANTHER" id="PTHR31268">
    <property type="match status" value="1"/>
</dbReference>
<evidence type="ECO:0000313" key="5">
    <source>
        <dbReference type="EMBL" id="OZJ02962.1"/>
    </source>
</evidence>
<name>A0A261XX94_9FUNG</name>
<dbReference type="Proteomes" id="UP000242875">
    <property type="component" value="Unassembled WGS sequence"/>
</dbReference>
<organism evidence="5 6">
    <name type="scientific">Bifiguratus adelaidae</name>
    <dbReference type="NCBI Taxonomy" id="1938954"/>
    <lineage>
        <taxon>Eukaryota</taxon>
        <taxon>Fungi</taxon>
        <taxon>Fungi incertae sedis</taxon>
        <taxon>Mucoromycota</taxon>
        <taxon>Mucoromycotina</taxon>
        <taxon>Endogonomycetes</taxon>
        <taxon>Endogonales</taxon>
        <taxon>Endogonales incertae sedis</taxon>
        <taxon>Bifiguratus</taxon>
    </lineage>
</organism>
<evidence type="ECO:0000256" key="4">
    <source>
        <dbReference type="ARBA" id="ARBA00049426"/>
    </source>
</evidence>
<protein>
    <submittedName>
        <fullName evidence="5">Uncharacterized protein</fullName>
    </submittedName>
</protein>
<dbReference type="InterPro" id="IPR013785">
    <property type="entry name" value="Aldolase_TIM"/>
</dbReference>
<dbReference type="Pfam" id="PF05691">
    <property type="entry name" value="Raffinose_syn"/>
    <property type="match status" value="2"/>
</dbReference>
<dbReference type="PANTHER" id="PTHR31268:SF32">
    <property type="entry name" value="GALACTINOL--SUCROSE GALACTOSYLTRANSFERASE 2-RELATED"/>
    <property type="match status" value="1"/>
</dbReference>
<keyword evidence="6" id="KW-1185">Reference proteome</keyword>
<sequence length="832" mass="95069">MFCLPPLRSVTWWDSGDEVNFQVFGEHACHVEVWNNLNKRREWGGIPLRPVTEKQEVVGVKGRALSAYRGTIRLEDVGPGWYEFTIRYTCKQEEDWTWLSDGGRDNGKVFVRKSTRMDLREVQWDDLFSGTSTKLLTENIAFDDNNQYKLWQIRHHFQDVPRNSTEYSIPIGAPKGLVQYAGLRRHNTQVDAFIALFHHLMLAVGRRGCFPSLVTMCRYVILIPITTSGINTYLRSDFDGCLYFHVKPDYDRPEGGARFILALIENDVDPQQVIGQMMRYIVTHVLQAQMPLENDAPSSVFMHRLGYCTWNAFMFDISEANLLKTVESLKKHEVPVGYLIIDDGWLTLKNGRLAAFEADPEKFPNGLAHAISLARKTLPSIQKVGIWHTLWGYWSGTSLDSDMAKYDPIDISNTGLIPAHGVEQFYEDFYAFLHDAGVELVKVDNQAALDKIDWGVYEEMQGKPTSPLWILYQSALAKATNKHFDNHIVYCMALTPRYFFDVFSHMDRDPHQPKAMLRNTDDFFPNIPQSHAWHIYTNAMCTLLTSAFPNFILDWDMFETRHAFGDFHAASRAISGGPVYITDHPDKHNETVVRGLVAQNSSGEWLLLRSEHPPRLSPSCIFNDAREESPLFKFYNQNNDWRVLAVYNLHSIPKLHAITPDDVGIIGGQDFAIYFFNDASTWSTLRRAKCVLLEERGWELVTFAPLSHHVLHSVDGNNAPSIKVSLACLGLVDKYNGTQPIREANINLPAQGKIIMQVNLQTISANLAFYVSLKYESMVELSARFYGNDIPQSRIHWDKEKELVIVDVVGIAMEGKDNFVIELCLNRKRMDV</sequence>
<proteinExistence type="inferred from homology"/>
<comment type="caution">
    <text evidence="5">The sequence shown here is derived from an EMBL/GenBank/DDBJ whole genome shotgun (WGS) entry which is preliminary data.</text>
</comment>
<comment type="similarity">
    <text evidence="2">Belongs to the glycosyl hydrolases 36 family.</text>
</comment>
<dbReference type="GO" id="GO:0004557">
    <property type="term" value="F:alpha-galactosidase activity"/>
    <property type="evidence" value="ECO:0007669"/>
    <property type="project" value="UniProtKB-EC"/>
</dbReference>
<dbReference type="InterPro" id="IPR008811">
    <property type="entry name" value="Glycosyl_hydrolases_36"/>
</dbReference>
<comment type="catalytic activity">
    <reaction evidence="4">
        <text>alpha-D-galactosyl-(1-&gt;3)-1D-myo-inositol + sucrose = raffinose + myo-inositol</text>
        <dbReference type="Rhea" id="RHEA:20161"/>
        <dbReference type="ChEBI" id="CHEBI:16634"/>
        <dbReference type="ChEBI" id="CHEBI:17268"/>
        <dbReference type="ChEBI" id="CHEBI:17505"/>
        <dbReference type="ChEBI" id="CHEBI:17992"/>
        <dbReference type="EC" id="2.4.1.82"/>
    </reaction>
</comment>
<reference evidence="5 6" key="1">
    <citation type="journal article" date="2017" name="Mycologia">
        <title>Bifiguratus adelaidae, gen. et sp. nov., a new member of Mucoromycotina in endophytic and soil-dwelling habitats.</title>
        <authorList>
            <person name="Torres-Cruz T.J."/>
            <person name="Billingsley Tobias T.L."/>
            <person name="Almatruk M."/>
            <person name="Hesse C."/>
            <person name="Kuske C.R."/>
            <person name="Desiro A."/>
            <person name="Benucci G.M."/>
            <person name="Bonito G."/>
            <person name="Stajich J.E."/>
            <person name="Dunlap C."/>
            <person name="Arnold A.E."/>
            <person name="Porras-Alfaro A."/>
        </authorList>
    </citation>
    <scope>NUCLEOTIDE SEQUENCE [LARGE SCALE GENOMIC DNA]</scope>
    <source>
        <strain evidence="5 6">AZ0501</strain>
    </source>
</reference>
<evidence type="ECO:0000256" key="2">
    <source>
        <dbReference type="ARBA" id="ARBA00007240"/>
    </source>
</evidence>
<evidence type="ECO:0000256" key="3">
    <source>
        <dbReference type="ARBA" id="ARBA00023277"/>
    </source>
</evidence>
<dbReference type="InterPro" id="IPR017853">
    <property type="entry name" value="GH"/>
</dbReference>
<dbReference type="EMBL" id="MVBO01000113">
    <property type="protein sequence ID" value="OZJ02962.1"/>
    <property type="molecule type" value="Genomic_DNA"/>
</dbReference>
<keyword evidence="3" id="KW-0119">Carbohydrate metabolism</keyword>
<accession>A0A261XX94</accession>
<dbReference type="AlphaFoldDB" id="A0A261XX94"/>
<gene>
    <name evidence="5" type="ORF">BZG36_04518</name>
</gene>
<dbReference type="GO" id="GO:0047274">
    <property type="term" value="F:galactinol-sucrose galactosyltransferase activity"/>
    <property type="evidence" value="ECO:0007669"/>
    <property type="project" value="UniProtKB-EC"/>
</dbReference>
<dbReference type="SUPFAM" id="SSF51445">
    <property type="entry name" value="(Trans)glycosidases"/>
    <property type="match status" value="1"/>
</dbReference>
<dbReference type="Gene3D" id="3.20.20.70">
    <property type="entry name" value="Aldolase class I"/>
    <property type="match status" value="1"/>
</dbReference>
<dbReference type="OrthoDB" id="4664297at2759"/>
<comment type="catalytic activity">
    <reaction evidence="1">
        <text>Hydrolysis of terminal, non-reducing alpha-D-galactose residues in alpha-D-galactosides, including galactose oligosaccharides, galactomannans and galactolipids.</text>
        <dbReference type="EC" id="3.2.1.22"/>
    </reaction>
</comment>
<evidence type="ECO:0000256" key="1">
    <source>
        <dbReference type="ARBA" id="ARBA00001255"/>
    </source>
</evidence>